<comment type="caution">
    <text evidence="1">The sequence shown here is derived from an EMBL/GenBank/DDBJ whole genome shotgun (WGS) entry which is preliminary data.</text>
</comment>
<gene>
    <name evidence="1" type="ORF">H2198_008627</name>
</gene>
<evidence type="ECO:0000313" key="2">
    <source>
        <dbReference type="Proteomes" id="UP001172386"/>
    </source>
</evidence>
<keyword evidence="2" id="KW-1185">Reference proteome</keyword>
<name>A0ACC2ZX30_9EURO</name>
<organism evidence="1 2">
    <name type="scientific">Neophaeococcomyces mojaviensis</name>
    <dbReference type="NCBI Taxonomy" id="3383035"/>
    <lineage>
        <taxon>Eukaryota</taxon>
        <taxon>Fungi</taxon>
        <taxon>Dikarya</taxon>
        <taxon>Ascomycota</taxon>
        <taxon>Pezizomycotina</taxon>
        <taxon>Eurotiomycetes</taxon>
        <taxon>Chaetothyriomycetidae</taxon>
        <taxon>Chaetothyriales</taxon>
        <taxon>Chaetothyriales incertae sedis</taxon>
        <taxon>Neophaeococcomyces</taxon>
    </lineage>
</organism>
<dbReference type="EMBL" id="JAPDRQ010000216">
    <property type="protein sequence ID" value="KAJ9652122.1"/>
    <property type="molecule type" value="Genomic_DNA"/>
</dbReference>
<accession>A0ACC2ZX30</accession>
<dbReference type="Proteomes" id="UP001172386">
    <property type="component" value="Unassembled WGS sequence"/>
</dbReference>
<protein>
    <submittedName>
        <fullName evidence="1">Uncharacterized protein</fullName>
    </submittedName>
</protein>
<evidence type="ECO:0000313" key="1">
    <source>
        <dbReference type="EMBL" id="KAJ9652122.1"/>
    </source>
</evidence>
<sequence length="292" mass="31771">MSCSTCIQGVVHAGEPTGATSNLHGKTCYVTPPLSSSTASASTIVYLSDTFGLNLVNAKLLADRLAAETGCRVLVPDVIPGGPAPLALMYAGDTRKADVPAWNLLGWLRLIWAEMTIVYLGARFKLWAAPQKAYTTSILPFVRAVRVELPPDAKLGVVGFCWGGWGSTNLCKEPRTEGSPEGLIDVQFCGHPYDLKTPEMIVDAVRTYKVPFSMAIGDNDEWLKEEAVRETQAALRQQLGSGDGEGGYNYEIQIYKGCTHGFIVRASPENKVETSRAEDARAQAIRWLNKYL</sequence>
<reference evidence="1" key="1">
    <citation type="submission" date="2022-10" db="EMBL/GenBank/DDBJ databases">
        <title>Culturing micro-colonial fungi from biological soil crusts in the Mojave desert and describing Neophaeococcomyces mojavensis, and introducing the new genera and species Taxawa tesnikishii.</title>
        <authorList>
            <person name="Kurbessoian T."/>
            <person name="Stajich J.E."/>
        </authorList>
    </citation>
    <scope>NUCLEOTIDE SEQUENCE</scope>
    <source>
        <strain evidence="1">JES_112</strain>
    </source>
</reference>
<proteinExistence type="predicted"/>